<dbReference type="EMBL" id="CAJVPY010000016">
    <property type="protein sequence ID" value="CAG8444203.1"/>
    <property type="molecule type" value="Genomic_DNA"/>
</dbReference>
<protein>
    <submittedName>
        <fullName evidence="2">4100_t:CDS:1</fullName>
    </submittedName>
</protein>
<dbReference type="AlphaFoldDB" id="A0A9N8VAF2"/>
<keyword evidence="3" id="KW-1185">Reference proteome</keyword>
<sequence>MDAKDLPPKQTFNFMFEYGLFILIIVIYLYIQDWEIFSLNRYSFPQRVLGNESWAPQFIYPNLWRGGSTTNVSRQVGYNWQPPHIISTSTYASIAVYLAIVYTLSLMWEPSRRICENKDTSAHLY</sequence>
<evidence type="ECO:0000313" key="3">
    <source>
        <dbReference type="Proteomes" id="UP000789405"/>
    </source>
</evidence>
<keyword evidence="1" id="KW-1133">Transmembrane helix</keyword>
<keyword evidence="1" id="KW-0812">Transmembrane</keyword>
<comment type="caution">
    <text evidence="2">The sequence shown here is derived from an EMBL/GenBank/DDBJ whole genome shotgun (WGS) entry which is preliminary data.</text>
</comment>
<keyword evidence="1" id="KW-0472">Membrane</keyword>
<name>A0A9N8VAF2_9GLOM</name>
<feature type="transmembrane region" description="Helical" evidence="1">
    <location>
        <begin position="12"/>
        <end position="31"/>
    </location>
</feature>
<dbReference type="OrthoDB" id="2398446at2759"/>
<proteinExistence type="predicted"/>
<gene>
    <name evidence="2" type="ORF">DERYTH_LOCUS80</name>
</gene>
<reference evidence="2" key="1">
    <citation type="submission" date="2021-06" db="EMBL/GenBank/DDBJ databases">
        <authorList>
            <person name="Kallberg Y."/>
            <person name="Tangrot J."/>
            <person name="Rosling A."/>
        </authorList>
    </citation>
    <scope>NUCLEOTIDE SEQUENCE</scope>
    <source>
        <strain evidence="2">MA453B</strain>
    </source>
</reference>
<accession>A0A9N8VAF2</accession>
<evidence type="ECO:0000313" key="2">
    <source>
        <dbReference type="EMBL" id="CAG8444203.1"/>
    </source>
</evidence>
<feature type="transmembrane region" description="Helical" evidence="1">
    <location>
        <begin position="90"/>
        <end position="108"/>
    </location>
</feature>
<organism evidence="2 3">
    <name type="scientific">Dentiscutata erythropus</name>
    <dbReference type="NCBI Taxonomy" id="1348616"/>
    <lineage>
        <taxon>Eukaryota</taxon>
        <taxon>Fungi</taxon>
        <taxon>Fungi incertae sedis</taxon>
        <taxon>Mucoromycota</taxon>
        <taxon>Glomeromycotina</taxon>
        <taxon>Glomeromycetes</taxon>
        <taxon>Diversisporales</taxon>
        <taxon>Gigasporaceae</taxon>
        <taxon>Dentiscutata</taxon>
    </lineage>
</organism>
<dbReference type="Proteomes" id="UP000789405">
    <property type="component" value="Unassembled WGS sequence"/>
</dbReference>
<evidence type="ECO:0000256" key="1">
    <source>
        <dbReference type="SAM" id="Phobius"/>
    </source>
</evidence>